<dbReference type="InterPro" id="IPR006033">
    <property type="entry name" value="AsnA_fam"/>
</dbReference>
<dbReference type="InterPro" id="IPR041725">
    <property type="entry name" value="L-asparaginase_I"/>
</dbReference>
<dbReference type="InterPro" id="IPR006034">
    <property type="entry name" value="Asparaginase/glutaminase-like"/>
</dbReference>
<dbReference type="SFLD" id="SFLDS00057">
    <property type="entry name" value="Glutaminase/Asparaginase"/>
    <property type="match status" value="1"/>
</dbReference>
<dbReference type="PRINTS" id="PR00139">
    <property type="entry name" value="ASNGLNASE"/>
</dbReference>
<keyword evidence="2" id="KW-1185">Reference proteome</keyword>
<dbReference type="InterPro" id="IPR027475">
    <property type="entry name" value="Asparaginase/glutaminase_AS2"/>
</dbReference>
<dbReference type="PANTHER" id="PTHR11707">
    <property type="entry name" value="L-ASPARAGINASE"/>
    <property type="match status" value="1"/>
</dbReference>
<dbReference type="PIRSF" id="PIRSF500176">
    <property type="entry name" value="L_ASNase"/>
    <property type="match status" value="1"/>
</dbReference>
<dbReference type="NCBIfam" id="NF006998">
    <property type="entry name" value="PRK09461.1"/>
    <property type="match status" value="1"/>
</dbReference>
<dbReference type="InterPro" id="IPR040919">
    <property type="entry name" value="Asparaginase_C"/>
</dbReference>
<organism evidence="1 2">
    <name type="scientific">Aliikangiella maris</name>
    <dbReference type="NCBI Taxonomy" id="3162458"/>
    <lineage>
        <taxon>Bacteria</taxon>
        <taxon>Pseudomonadati</taxon>
        <taxon>Pseudomonadota</taxon>
        <taxon>Gammaproteobacteria</taxon>
        <taxon>Oceanospirillales</taxon>
        <taxon>Pleioneaceae</taxon>
        <taxon>Aliikangiella</taxon>
    </lineage>
</organism>
<dbReference type="Pfam" id="PF17763">
    <property type="entry name" value="Asparaginase_C"/>
    <property type="match status" value="1"/>
</dbReference>
<sequence length="343" mass="38222">MNHKRVYVAYTGGTIGMKPSDKGFIPESGYFTEQIASLPEFASPDMPQVEMREYDNLIDSSNITPEDWFQISSDIESRFDDFDGFVVLHGTDTMAYTASALSFMLEDLSKPVIVTGSQIPWSQMRTDARDNLITSLLLAGNYDIPEVGLYFHNKLYRGNRSRKFDATGFHAFQSPNFPAIAEVGTKITVHQDLLLKEPAERLKIQKISPPKVIILTLFPGFPTDLLEHVLQSPIKGLVLMTYGMGNAPCNDRRLLDLLKAASDQGIVIVNCTQCYQGSVDMHGYETGHGLLDAGVISGYDMTPEATLTKLSYLLSSDCTVEQIKQKMQTNLRGELTIQKTKTR</sequence>
<dbReference type="Gene3D" id="3.40.50.40">
    <property type="match status" value="1"/>
</dbReference>
<dbReference type="PROSITE" id="PS00917">
    <property type="entry name" value="ASN_GLN_ASE_2"/>
    <property type="match status" value="1"/>
</dbReference>
<evidence type="ECO:0000313" key="1">
    <source>
        <dbReference type="EMBL" id="MET1255585.1"/>
    </source>
</evidence>
<dbReference type="InterPro" id="IPR037152">
    <property type="entry name" value="L-asparaginase_N_sf"/>
</dbReference>
<gene>
    <name evidence="1" type="primary">ansA</name>
    <name evidence="1" type="ORF">ABVT43_10635</name>
</gene>
<dbReference type="PROSITE" id="PS00144">
    <property type="entry name" value="ASN_GLN_ASE_1"/>
    <property type="match status" value="1"/>
</dbReference>
<dbReference type="SUPFAM" id="SSF53774">
    <property type="entry name" value="Glutaminase/Asparaginase"/>
    <property type="match status" value="1"/>
</dbReference>
<dbReference type="Gene3D" id="3.40.50.1170">
    <property type="entry name" value="L-asparaginase, N-terminal domain"/>
    <property type="match status" value="1"/>
</dbReference>
<dbReference type="PROSITE" id="PS51732">
    <property type="entry name" value="ASN_GLN_ASE_3"/>
    <property type="match status" value="1"/>
</dbReference>
<dbReference type="Proteomes" id="UP001548189">
    <property type="component" value="Unassembled WGS sequence"/>
</dbReference>
<dbReference type="CDD" id="cd08963">
    <property type="entry name" value="L-asparaginase_I"/>
    <property type="match status" value="1"/>
</dbReference>
<protein>
    <submittedName>
        <fullName evidence="1">Asparaginase</fullName>
    </submittedName>
</protein>
<evidence type="ECO:0000313" key="2">
    <source>
        <dbReference type="Proteomes" id="UP001548189"/>
    </source>
</evidence>
<name>A0ABV2BUH3_9GAMM</name>
<proteinExistence type="predicted"/>
<dbReference type="SMART" id="SM00870">
    <property type="entry name" value="Asparaginase"/>
    <property type="match status" value="1"/>
</dbReference>
<dbReference type="InterPro" id="IPR027474">
    <property type="entry name" value="L-asparaginase_N"/>
</dbReference>
<reference evidence="1 2" key="1">
    <citation type="submission" date="2024-06" db="EMBL/GenBank/DDBJ databases">
        <authorList>
            <person name="Li F."/>
        </authorList>
    </citation>
    <scope>NUCLEOTIDE SEQUENCE [LARGE SCALE GENOMIC DNA]</scope>
    <source>
        <strain evidence="1 2">GXAS 311</strain>
    </source>
</reference>
<dbReference type="Pfam" id="PF00710">
    <property type="entry name" value="Asparaginase"/>
    <property type="match status" value="1"/>
</dbReference>
<comment type="caution">
    <text evidence="1">The sequence shown here is derived from an EMBL/GenBank/DDBJ whole genome shotgun (WGS) entry which is preliminary data.</text>
</comment>
<dbReference type="PANTHER" id="PTHR11707:SF28">
    <property type="entry name" value="60 KDA LYSOPHOSPHOLIPASE"/>
    <property type="match status" value="1"/>
</dbReference>
<dbReference type="EMBL" id="JBEVCJ010000011">
    <property type="protein sequence ID" value="MET1255585.1"/>
    <property type="molecule type" value="Genomic_DNA"/>
</dbReference>
<dbReference type="InterPro" id="IPR027473">
    <property type="entry name" value="L-asparaginase_C"/>
</dbReference>
<accession>A0ABV2BUH3</accession>
<dbReference type="PIRSF" id="PIRSF001220">
    <property type="entry name" value="L-ASNase_gatD"/>
    <property type="match status" value="1"/>
</dbReference>
<dbReference type="InterPro" id="IPR020827">
    <property type="entry name" value="Asparaginase/glutaminase_AS1"/>
</dbReference>
<dbReference type="NCBIfam" id="TIGR00519">
    <property type="entry name" value="asnASE_I"/>
    <property type="match status" value="1"/>
</dbReference>
<dbReference type="InterPro" id="IPR036152">
    <property type="entry name" value="Asp/glu_Ase-like_sf"/>
</dbReference>